<reference evidence="1 2" key="1">
    <citation type="submission" date="2022-07" db="EMBL/GenBank/DDBJ databases">
        <title>Characterization of plant growth promoting rhizobacteria (PGPR) for use as bioinoculants in agriculture.</title>
        <authorList>
            <person name="Hassen A.I."/>
            <person name="Pierneef R."/>
        </authorList>
    </citation>
    <scope>NUCLEOTIDE SEQUENCE [LARGE SCALE GENOMIC DNA]</scope>
    <source>
        <strain evidence="1 2">SARCC-3054</strain>
    </source>
</reference>
<proteinExistence type="predicted"/>
<evidence type="ECO:0000313" key="2">
    <source>
        <dbReference type="Proteomes" id="UP001207830"/>
    </source>
</evidence>
<accession>A0ABT3YPP8</accession>
<sequence length="103" mass="11128">MTSIVRPDSVRGVFLERVEINVPRSEILVEMRFSTKKAVTDPATGLVSEMLVDSKVVGAISSDKGKTFKIGGLKDVDGDGDIDRHDRAKLIALAKAYSAIINP</sequence>
<dbReference type="Proteomes" id="UP001207830">
    <property type="component" value="Unassembled WGS sequence"/>
</dbReference>
<protein>
    <submittedName>
        <fullName evidence="1">Uncharacterized protein</fullName>
    </submittedName>
</protein>
<dbReference type="RefSeq" id="WP_267795670.1">
    <property type="nucleotide sequence ID" value="NZ_JANIGP010000002.1"/>
</dbReference>
<gene>
    <name evidence="1" type="ORF">NQF78_04035</name>
</gene>
<name>A0ABT3YPP8_9PSED</name>
<organism evidence="1 2">
    <name type="scientific">Pseudomonas monsensis</name>
    <dbReference type="NCBI Taxonomy" id="2745509"/>
    <lineage>
        <taxon>Bacteria</taxon>
        <taxon>Pseudomonadati</taxon>
        <taxon>Pseudomonadota</taxon>
        <taxon>Gammaproteobacteria</taxon>
        <taxon>Pseudomonadales</taxon>
        <taxon>Pseudomonadaceae</taxon>
        <taxon>Pseudomonas</taxon>
    </lineage>
</organism>
<evidence type="ECO:0000313" key="1">
    <source>
        <dbReference type="EMBL" id="MCY0107467.1"/>
    </source>
</evidence>
<dbReference type="EMBL" id="JANIGP010000002">
    <property type="protein sequence ID" value="MCY0107467.1"/>
    <property type="molecule type" value="Genomic_DNA"/>
</dbReference>
<keyword evidence="2" id="KW-1185">Reference proteome</keyword>
<comment type="caution">
    <text evidence="1">The sequence shown here is derived from an EMBL/GenBank/DDBJ whole genome shotgun (WGS) entry which is preliminary data.</text>
</comment>